<dbReference type="Pfam" id="PF07947">
    <property type="entry name" value="YhhN"/>
    <property type="match status" value="1"/>
</dbReference>
<comment type="caution">
    <text evidence="7">The sequence shown here is derived from an EMBL/GenBank/DDBJ whole genome shotgun (WGS) entry which is preliminary data.</text>
</comment>
<proteinExistence type="inferred from homology"/>
<protein>
    <recommendedName>
        <fullName evidence="9">Lysoplasmalogenase</fullName>
    </recommendedName>
</protein>
<dbReference type="GO" id="GO:0016020">
    <property type="term" value="C:membrane"/>
    <property type="evidence" value="ECO:0007669"/>
    <property type="project" value="UniProtKB-SubCell"/>
</dbReference>
<dbReference type="Proteomes" id="UP000051861">
    <property type="component" value="Unassembled WGS sequence"/>
</dbReference>
<comment type="subcellular location">
    <subcellularLocation>
        <location evidence="1">Membrane</location>
        <topology evidence="1">Multi-pass membrane protein</topology>
    </subcellularLocation>
</comment>
<accession>A0A0S7XS51</accession>
<evidence type="ECO:0000256" key="6">
    <source>
        <dbReference type="SAM" id="Phobius"/>
    </source>
</evidence>
<feature type="transmembrane region" description="Helical" evidence="6">
    <location>
        <begin position="88"/>
        <end position="107"/>
    </location>
</feature>
<organism evidence="7 8">
    <name type="scientific">candidate division WOR-1 bacterium DG_54_3</name>
    <dbReference type="NCBI Taxonomy" id="1703775"/>
    <lineage>
        <taxon>Bacteria</taxon>
        <taxon>Bacillati</taxon>
        <taxon>Saganbacteria</taxon>
    </lineage>
</organism>
<evidence type="ECO:0000256" key="1">
    <source>
        <dbReference type="ARBA" id="ARBA00004141"/>
    </source>
</evidence>
<sequence length="135" mass="15376">MVECSCMLLLIALSLLFISLFLLIRAVLKQDIKRIYIFKPFSTILILLICLLSLFQPNVNMFYTAIILMGLIFSLGGDIVLILPLAKAFFIGLLFFIMTHLIYGIGFTWFNGFFWQDAFSAAIIVLLSTIIYAYL</sequence>
<keyword evidence="4 6" id="KW-1133">Transmembrane helix</keyword>
<evidence type="ECO:0000313" key="7">
    <source>
        <dbReference type="EMBL" id="KPJ65019.1"/>
    </source>
</evidence>
<evidence type="ECO:0008006" key="9">
    <source>
        <dbReference type="Google" id="ProtNLM"/>
    </source>
</evidence>
<evidence type="ECO:0000313" key="8">
    <source>
        <dbReference type="Proteomes" id="UP000051861"/>
    </source>
</evidence>
<keyword evidence="5 6" id="KW-0472">Membrane</keyword>
<evidence type="ECO:0000256" key="2">
    <source>
        <dbReference type="ARBA" id="ARBA00007375"/>
    </source>
</evidence>
<feature type="transmembrane region" description="Helical" evidence="6">
    <location>
        <begin position="36"/>
        <end position="55"/>
    </location>
</feature>
<evidence type="ECO:0000256" key="4">
    <source>
        <dbReference type="ARBA" id="ARBA00022989"/>
    </source>
</evidence>
<dbReference type="AlphaFoldDB" id="A0A0S7XS51"/>
<evidence type="ECO:0000256" key="5">
    <source>
        <dbReference type="ARBA" id="ARBA00023136"/>
    </source>
</evidence>
<dbReference type="EMBL" id="LIZX01000145">
    <property type="protein sequence ID" value="KPJ65019.1"/>
    <property type="molecule type" value="Genomic_DNA"/>
</dbReference>
<feature type="transmembrane region" description="Helical" evidence="6">
    <location>
        <begin position="6"/>
        <end position="24"/>
    </location>
</feature>
<evidence type="ECO:0000256" key="3">
    <source>
        <dbReference type="ARBA" id="ARBA00022692"/>
    </source>
</evidence>
<gene>
    <name evidence="7" type="ORF">AMJ44_11375</name>
</gene>
<comment type="similarity">
    <text evidence="2">Belongs to the TMEM86 family.</text>
</comment>
<name>A0A0S7XS51_UNCSA</name>
<feature type="transmembrane region" description="Helical" evidence="6">
    <location>
        <begin position="61"/>
        <end position="81"/>
    </location>
</feature>
<dbReference type="InterPro" id="IPR012506">
    <property type="entry name" value="TMEM86B-like"/>
</dbReference>
<reference evidence="7 8" key="1">
    <citation type="journal article" date="2015" name="Microbiome">
        <title>Genomic resolution of linkages in carbon, nitrogen, and sulfur cycling among widespread estuary sediment bacteria.</title>
        <authorList>
            <person name="Baker B.J."/>
            <person name="Lazar C.S."/>
            <person name="Teske A.P."/>
            <person name="Dick G.J."/>
        </authorList>
    </citation>
    <scope>NUCLEOTIDE SEQUENCE [LARGE SCALE GENOMIC DNA]</scope>
    <source>
        <strain evidence="7">DG_54_3</strain>
    </source>
</reference>
<keyword evidence="3 6" id="KW-0812">Transmembrane</keyword>
<feature type="transmembrane region" description="Helical" evidence="6">
    <location>
        <begin position="113"/>
        <end position="134"/>
    </location>
</feature>